<dbReference type="InterPro" id="IPR036183">
    <property type="entry name" value="YajQ-like_sf"/>
</dbReference>
<dbReference type="InterPro" id="IPR007551">
    <property type="entry name" value="YajQ/Smlt4090-like"/>
</dbReference>
<evidence type="ECO:0000256" key="2">
    <source>
        <dbReference type="ARBA" id="ARBA00093450"/>
    </source>
</evidence>
<dbReference type="PANTHER" id="PTHR30476">
    <property type="entry name" value="UPF0234 PROTEIN YAJQ"/>
    <property type="match status" value="1"/>
</dbReference>
<accession>A0A1M6Z4G1</accession>
<dbReference type="Proteomes" id="UP000183947">
    <property type="component" value="Unassembled WGS sequence"/>
</dbReference>
<dbReference type="AlphaFoldDB" id="A0A1M6Z4G1"/>
<dbReference type="SUPFAM" id="SSF89963">
    <property type="entry name" value="YajQ-like"/>
    <property type="match status" value="2"/>
</dbReference>
<proteinExistence type="inferred from homology"/>
<comment type="function">
    <text evidence="3">Nucleotide-binding protein.</text>
</comment>
<reference evidence="5" key="1">
    <citation type="submission" date="2016-11" db="EMBL/GenBank/DDBJ databases">
        <authorList>
            <person name="Varghese N."/>
            <person name="Submissions S."/>
        </authorList>
    </citation>
    <scope>NUCLEOTIDE SEQUENCE [LARGE SCALE GENOMIC DNA]</scope>
    <source>
        <strain evidence="5">DSM 18569</strain>
    </source>
</reference>
<dbReference type="GO" id="GO:0005829">
    <property type="term" value="C:cytosol"/>
    <property type="evidence" value="ECO:0007669"/>
    <property type="project" value="TreeGrafter"/>
</dbReference>
<organism evidence="4 5">
    <name type="scientific">Hymenobacter psychrotolerans DSM 18569</name>
    <dbReference type="NCBI Taxonomy" id="1121959"/>
    <lineage>
        <taxon>Bacteria</taxon>
        <taxon>Pseudomonadati</taxon>
        <taxon>Bacteroidota</taxon>
        <taxon>Cytophagia</taxon>
        <taxon>Cytophagales</taxon>
        <taxon>Hymenobacteraceae</taxon>
        <taxon>Hymenobacter</taxon>
    </lineage>
</organism>
<dbReference type="GO" id="GO:0000166">
    <property type="term" value="F:nucleotide binding"/>
    <property type="evidence" value="ECO:0007669"/>
    <property type="project" value="UniProtKB-UniRule"/>
</dbReference>
<dbReference type="STRING" id="1121959.SAMN02746009_02416"/>
<dbReference type="HAMAP" id="MF_00632">
    <property type="entry name" value="UPF0234"/>
    <property type="match status" value="1"/>
</dbReference>
<dbReference type="InterPro" id="IPR035571">
    <property type="entry name" value="UPF0234-like_C"/>
</dbReference>
<dbReference type="PANTHER" id="PTHR30476:SF0">
    <property type="entry name" value="UPF0234 PROTEIN YAJQ"/>
    <property type="match status" value="1"/>
</dbReference>
<protein>
    <recommendedName>
        <fullName evidence="3">Nucleotide-binding protein SAMN02746009_02416</fullName>
    </recommendedName>
</protein>
<evidence type="ECO:0000313" key="5">
    <source>
        <dbReference type="Proteomes" id="UP000183947"/>
    </source>
</evidence>
<evidence type="ECO:0000256" key="1">
    <source>
        <dbReference type="ARBA" id="ARBA00022741"/>
    </source>
</evidence>
<dbReference type="Gene3D" id="3.30.70.860">
    <property type="match status" value="1"/>
</dbReference>
<dbReference type="NCBIfam" id="NF003819">
    <property type="entry name" value="PRK05412.1"/>
    <property type="match status" value="1"/>
</dbReference>
<evidence type="ECO:0000256" key="3">
    <source>
        <dbReference type="HAMAP-Rule" id="MF_00632"/>
    </source>
</evidence>
<gene>
    <name evidence="4" type="ORF">SAMN02746009_02416</name>
</gene>
<comment type="similarity">
    <text evidence="2 3">Belongs to the YajQ family.</text>
</comment>
<dbReference type="Gene3D" id="3.30.70.990">
    <property type="entry name" value="YajQ-like, domain 2"/>
    <property type="match status" value="1"/>
</dbReference>
<keyword evidence="1 3" id="KW-0547">Nucleotide-binding</keyword>
<sequence>MRFLTILLPMASFDIVSKVDPQTLENAVNTAKKELQTRYDLRDTKGGIELDKKANTILLSSENSMRVKALEDILLGRVVKQGIDGTALDFSAEEQASGNLVKKTIKVRAGVDKDTGRKISKAIKDAKVKVEVQMQDDQMRVTAKKIDELQAAIAVLRQHSADIGQPLQFVNMKS</sequence>
<dbReference type="Pfam" id="PF04461">
    <property type="entry name" value="YajQ"/>
    <property type="match status" value="1"/>
</dbReference>
<dbReference type="InterPro" id="IPR035570">
    <property type="entry name" value="UPF0234_N"/>
</dbReference>
<dbReference type="CDD" id="cd11740">
    <property type="entry name" value="YajQ_like"/>
    <property type="match status" value="1"/>
</dbReference>
<keyword evidence="5" id="KW-1185">Reference proteome</keyword>
<dbReference type="EMBL" id="FRAS01000012">
    <property type="protein sequence ID" value="SHL25219.1"/>
    <property type="molecule type" value="Genomic_DNA"/>
</dbReference>
<evidence type="ECO:0000313" key="4">
    <source>
        <dbReference type="EMBL" id="SHL25219.1"/>
    </source>
</evidence>
<name>A0A1M6Z4G1_9BACT</name>